<feature type="region of interest" description="Disordered" evidence="2">
    <location>
        <begin position="216"/>
        <end position="244"/>
    </location>
</feature>
<feature type="region of interest" description="Disordered" evidence="2">
    <location>
        <begin position="283"/>
        <end position="311"/>
    </location>
</feature>
<feature type="coiled-coil region" evidence="1">
    <location>
        <begin position="472"/>
        <end position="506"/>
    </location>
</feature>
<protein>
    <submittedName>
        <fullName evidence="3">Uncharacterized protein</fullName>
    </submittedName>
</protein>
<evidence type="ECO:0000256" key="2">
    <source>
        <dbReference type="SAM" id="MobiDB-lite"/>
    </source>
</evidence>
<organism evidence="3 4">
    <name type="scientific">Chara braunii</name>
    <name type="common">Braun's stonewort</name>
    <dbReference type="NCBI Taxonomy" id="69332"/>
    <lineage>
        <taxon>Eukaryota</taxon>
        <taxon>Viridiplantae</taxon>
        <taxon>Streptophyta</taxon>
        <taxon>Charophyceae</taxon>
        <taxon>Charales</taxon>
        <taxon>Characeae</taxon>
        <taxon>Chara</taxon>
    </lineage>
</organism>
<reference evidence="3 4" key="1">
    <citation type="journal article" date="2018" name="Cell">
        <title>The Chara Genome: Secondary Complexity and Implications for Plant Terrestrialization.</title>
        <authorList>
            <person name="Nishiyama T."/>
            <person name="Sakayama H."/>
            <person name="Vries J.D."/>
            <person name="Buschmann H."/>
            <person name="Saint-Marcoux D."/>
            <person name="Ullrich K.K."/>
            <person name="Haas F.B."/>
            <person name="Vanderstraeten L."/>
            <person name="Becker D."/>
            <person name="Lang D."/>
            <person name="Vosolsobe S."/>
            <person name="Rombauts S."/>
            <person name="Wilhelmsson P.K.I."/>
            <person name="Janitza P."/>
            <person name="Kern R."/>
            <person name="Heyl A."/>
            <person name="Rumpler F."/>
            <person name="Villalobos L.I.A.C."/>
            <person name="Clay J.M."/>
            <person name="Skokan R."/>
            <person name="Toyoda A."/>
            <person name="Suzuki Y."/>
            <person name="Kagoshima H."/>
            <person name="Schijlen E."/>
            <person name="Tajeshwar N."/>
            <person name="Catarino B."/>
            <person name="Hetherington A.J."/>
            <person name="Saltykova A."/>
            <person name="Bonnot C."/>
            <person name="Breuninger H."/>
            <person name="Symeonidi A."/>
            <person name="Radhakrishnan G.V."/>
            <person name="Van Nieuwerburgh F."/>
            <person name="Deforce D."/>
            <person name="Chang C."/>
            <person name="Karol K.G."/>
            <person name="Hedrich R."/>
            <person name="Ulvskov P."/>
            <person name="Glockner G."/>
            <person name="Delwiche C.F."/>
            <person name="Petrasek J."/>
            <person name="Van de Peer Y."/>
            <person name="Friml J."/>
            <person name="Beilby M."/>
            <person name="Dolan L."/>
            <person name="Kohara Y."/>
            <person name="Sugano S."/>
            <person name="Fujiyama A."/>
            <person name="Delaux P.-M."/>
            <person name="Quint M."/>
            <person name="TheiBen G."/>
            <person name="Hagemann M."/>
            <person name="Harholt J."/>
            <person name="Dunand C."/>
            <person name="Zachgo S."/>
            <person name="Langdale J."/>
            <person name="Maumus F."/>
            <person name="Straeten D.V.D."/>
            <person name="Gould S.B."/>
            <person name="Rensing S.A."/>
        </authorList>
    </citation>
    <scope>NUCLEOTIDE SEQUENCE [LARGE SCALE GENOMIC DNA]</scope>
    <source>
        <strain evidence="3 4">S276</strain>
    </source>
</reference>
<feature type="region of interest" description="Disordered" evidence="2">
    <location>
        <begin position="147"/>
        <end position="184"/>
    </location>
</feature>
<comment type="caution">
    <text evidence="3">The sequence shown here is derived from an EMBL/GenBank/DDBJ whole genome shotgun (WGS) entry which is preliminary data.</text>
</comment>
<dbReference type="Proteomes" id="UP000265515">
    <property type="component" value="Unassembled WGS sequence"/>
</dbReference>
<dbReference type="Gramene" id="GBG81735">
    <property type="protein sequence ID" value="GBG81735"/>
    <property type="gene ID" value="CBR_g33914"/>
</dbReference>
<keyword evidence="1" id="KW-0175">Coiled coil</keyword>
<dbReference type="EMBL" id="BFEA01000385">
    <property type="protein sequence ID" value="GBG81735.1"/>
    <property type="molecule type" value="Genomic_DNA"/>
</dbReference>
<name>A0A388LHL3_CHABU</name>
<sequence length="737" mass="81392">MNGRPTSSRGGWHAPATSSTISQSNHRDGKSLPAQASRIRGGGGGGGALERWEYEGKKDAESIDALSQKLNRLRATYCSQGERSSPFLPLIDHHPFFPLCLPKDGAAATLSHSLVDGPSNSTLEAANYHARREKILASMRLTAGAWRGSADEPPDAQASEPFSGLVVGGRRTPSRWPPTEEDNHSRRDIMIKERRLSHSSSQLAGTISIRRRRGEEPSTLFGGGRQMLDPEGGEAQPLESGRAGQLRRRQMLDPLGGEAQLESGRARQRLQCADAYRRGRGGALEDPVDAGRPFVGLRFPRPQQEEGQTRSERTLRLLSAGALATADAERRACSSILGHDDTGDLHVAAGGVGSRRHCRQSHSFHFQLTEQKAVSHQSRFDLVSGDIVTSGSPGILSGGASAVAFSAAARRATVACSPETAGAAAAAVEEADELAFGMCGGGGTQNDLGDTVSGHNDWTFVTPLDRWLREENKQLSERVSIIQEKYQEVLQERRQLNEKLKKSMAETECLATNSKKIQALWQLQSSRDNQNLKLAKEELREKDRKICSLALKIDRQQAVIKSMQDELSGCSQRIMQLEKDRDEALIHRQRALADVHQLHKELSVREEQWRNEMQRQATEAQSAHLVLKRKLQAKERDAEHLQTELSTALQAKQDAETRWKRASEALSDALFYENELMQQRESELARALAEEQGKNKFLIHECRKLRGMAHGHTASQSINHGVSEDFELDPCFHVTSQ</sequence>
<feature type="coiled-coil region" evidence="1">
    <location>
        <begin position="624"/>
        <end position="658"/>
    </location>
</feature>
<accession>A0A388LHL3</accession>
<gene>
    <name evidence="3" type="ORF">CBR_g33914</name>
</gene>
<evidence type="ECO:0000313" key="3">
    <source>
        <dbReference type="EMBL" id="GBG81735.1"/>
    </source>
</evidence>
<keyword evidence="4" id="KW-1185">Reference proteome</keyword>
<feature type="region of interest" description="Disordered" evidence="2">
    <location>
        <begin position="1"/>
        <end position="51"/>
    </location>
</feature>
<proteinExistence type="predicted"/>
<evidence type="ECO:0000313" key="4">
    <source>
        <dbReference type="Proteomes" id="UP000265515"/>
    </source>
</evidence>
<evidence type="ECO:0000256" key="1">
    <source>
        <dbReference type="SAM" id="Coils"/>
    </source>
</evidence>
<dbReference type="AlphaFoldDB" id="A0A388LHL3"/>